<evidence type="ECO:0000313" key="1">
    <source>
        <dbReference type="EMBL" id="KKL64738.1"/>
    </source>
</evidence>
<dbReference type="EMBL" id="LAZR01027753">
    <property type="protein sequence ID" value="KKL64738.1"/>
    <property type="molecule type" value="Genomic_DNA"/>
</dbReference>
<name>A0A0F9DSD9_9ZZZZ</name>
<gene>
    <name evidence="1" type="ORF">LCGC14_2161940</name>
</gene>
<accession>A0A0F9DSD9</accession>
<organism evidence="1">
    <name type="scientific">marine sediment metagenome</name>
    <dbReference type="NCBI Taxonomy" id="412755"/>
    <lineage>
        <taxon>unclassified sequences</taxon>
        <taxon>metagenomes</taxon>
        <taxon>ecological metagenomes</taxon>
    </lineage>
</organism>
<proteinExistence type="predicted"/>
<sequence>MPHLKGKYKGKTGKIDVMEDYLGTEELSGTYEGRKHNWKIIKKERLIRKDIENKAIETFRKKREDELRKQLIDVGYVDDVNRKIGILLTWVLMPDAYRYMCMIYATEPEVGKEMMSNLLSPMDVKSLDMYLDAIRTRGHGPRNRITLTTIVKLERKIKKIKGR</sequence>
<protein>
    <submittedName>
        <fullName evidence="1">Uncharacterized protein</fullName>
    </submittedName>
</protein>
<dbReference type="AlphaFoldDB" id="A0A0F9DSD9"/>
<reference evidence="1" key="1">
    <citation type="journal article" date="2015" name="Nature">
        <title>Complex archaea that bridge the gap between prokaryotes and eukaryotes.</title>
        <authorList>
            <person name="Spang A."/>
            <person name="Saw J.H."/>
            <person name="Jorgensen S.L."/>
            <person name="Zaremba-Niedzwiedzka K."/>
            <person name="Martijn J."/>
            <person name="Lind A.E."/>
            <person name="van Eijk R."/>
            <person name="Schleper C."/>
            <person name="Guy L."/>
            <person name="Ettema T.J."/>
        </authorList>
    </citation>
    <scope>NUCLEOTIDE SEQUENCE</scope>
</reference>
<comment type="caution">
    <text evidence="1">The sequence shown here is derived from an EMBL/GenBank/DDBJ whole genome shotgun (WGS) entry which is preliminary data.</text>
</comment>
<feature type="non-terminal residue" evidence="1">
    <location>
        <position position="163"/>
    </location>
</feature>